<dbReference type="AlphaFoldDB" id="A0A9Q9AYG1"/>
<dbReference type="PANTHER" id="PTHR23028:SF134">
    <property type="entry name" value="PUTATIVE (AFU_ORTHOLOGUE AFUA_4G08520)-RELATED"/>
    <property type="match status" value="1"/>
</dbReference>
<organism evidence="3 4">
    <name type="scientific">Septoria linicola</name>
    <dbReference type="NCBI Taxonomy" id="215465"/>
    <lineage>
        <taxon>Eukaryota</taxon>
        <taxon>Fungi</taxon>
        <taxon>Dikarya</taxon>
        <taxon>Ascomycota</taxon>
        <taxon>Pezizomycotina</taxon>
        <taxon>Dothideomycetes</taxon>
        <taxon>Dothideomycetidae</taxon>
        <taxon>Mycosphaerellales</taxon>
        <taxon>Mycosphaerellaceae</taxon>
        <taxon>Septoria</taxon>
    </lineage>
</organism>
<feature type="transmembrane region" description="Helical" evidence="1">
    <location>
        <begin position="454"/>
        <end position="472"/>
    </location>
</feature>
<dbReference type="Proteomes" id="UP001056384">
    <property type="component" value="Chromosome 6"/>
</dbReference>
<sequence>MKAQLAKVQRGVGNALSSVAIIFPRSLKPTNPKEAHELHPTAYLDALRGYAAWVVYNGHTMHDDWRSAHRYFMHFAVFKLPYVGHAMVDLFFVISGFALSYQVLGLMHTQPSKVMDSLASSIVRRHVRLYLPTAFATFVAMVCFSTGLAVKTEEPNVVQPTALGNLWFWIRDTVRASDPFPHVVTWWYGGIFGSYYLPQMWTIPIEFRGSMTLFLICAAVAKMNVRKRMFVTLTCSALCFWWQTAYMGLFLAGMWLADRRQLQNVLERAQSATLPTSKTDQDDAQLNGDLDDKEAQISPLTPSETPSPRASWHDWANFLRNGGKIPPTLPIESSLLRQLPYFLLAYVALVFMAAPLLIDTNSPFPYNLAAWVMPPTYEQGAQIHWPLSIGAIGLCYALENSPLLRRPLMTPFSQFVGELSFGIYAMHNTVRWLVWEQYFVPWQGKVFGGDNRDVWYFLPGYFVMTFLVVWAAEMFRRVDVKCVYVARRMKEMLFAD</sequence>
<feature type="transmembrane region" description="Helical" evidence="1">
    <location>
        <begin position="339"/>
        <end position="358"/>
    </location>
</feature>
<feature type="transmembrane region" description="Helical" evidence="1">
    <location>
        <begin position="179"/>
        <end position="198"/>
    </location>
</feature>
<feature type="domain" description="Acyltransferase 3" evidence="2">
    <location>
        <begin position="42"/>
        <end position="472"/>
    </location>
</feature>
<evidence type="ECO:0000259" key="2">
    <source>
        <dbReference type="Pfam" id="PF01757"/>
    </source>
</evidence>
<feature type="transmembrane region" description="Helical" evidence="1">
    <location>
        <begin position="129"/>
        <end position="150"/>
    </location>
</feature>
<feature type="transmembrane region" description="Helical" evidence="1">
    <location>
        <begin position="229"/>
        <end position="257"/>
    </location>
</feature>
<dbReference type="EMBL" id="CP099423">
    <property type="protein sequence ID" value="USW54820.1"/>
    <property type="molecule type" value="Genomic_DNA"/>
</dbReference>
<keyword evidence="4" id="KW-1185">Reference proteome</keyword>
<dbReference type="Pfam" id="PF01757">
    <property type="entry name" value="Acyl_transf_3"/>
    <property type="match status" value="1"/>
</dbReference>
<evidence type="ECO:0000313" key="4">
    <source>
        <dbReference type="Proteomes" id="UP001056384"/>
    </source>
</evidence>
<keyword evidence="1" id="KW-1133">Transmembrane helix</keyword>
<keyword evidence="3" id="KW-0012">Acyltransferase</keyword>
<reference evidence="3" key="1">
    <citation type="submission" date="2022-06" db="EMBL/GenBank/DDBJ databases">
        <title>Complete genome sequences of two strains of the flax pathogen Septoria linicola.</title>
        <authorList>
            <person name="Lapalu N."/>
            <person name="Simon A."/>
            <person name="Demenou B."/>
            <person name="Paumier D."/>
            <person name="Guillot M.-P."/>
            <person name="Gout L."/>
            <person name="Valade R."/>
        </authorList>
    </citation>
    <scope>NUCLEOTIDE SEQUENCE</scope>
    <source>
        <strain evidence="3">SE15195</strain>
    </source>
</reference>
<dbReference type="PANTHER" id="PTHR23028">
    <property type="entry name" value="ACETYLTRANSFERASE"/>
    <property type="match status" value="1"/>
</dbReference>
<feature type="transmembrane region" description="Helical" evidence="1">
    <location>
        <begin position="82"/>
        <end position="108"/>
    </location>
</feature>
<dbReference type="InterPro" id="IPR050879">
    <property type="entry name" value="Acyltransferase_3"/>
</dbReference>
<dbReference type="GO" id="GO:0016747">
    <property type="term" value="F:acyltransferase activity, transferring groups other than amino-acyl groups"/>
    <property type="evidence" value="ECO:0007669"/>
    <property type="project" value="InterPro"/>
</dbReference>
<name>A0A9Q9AYG1_9PEZI</name>
<dbReference type="InterPro" id="IPR002656">
    <property type="entry name" value="Acyl_transf_3_dom"/>
</dbReference>
<keyword evidence="3" id="KW-0808">Transferase</keyword>
<evidence type="ECO:0000313" key="3">
    <source>
        <dbReference type="EMBL" id="USW54820.1"/>
    </source>
</evidence>
<keyword evidence="1" id="KW-0812">Transmembrane</keyword>
<gene>
    <name evidence="3" type="ORF">Slin15195_G081390</name>
</gene>
<protein>
    <submittedName>
        <fullName evidence="3">Acyltransferase 3 domain-containing protein</fullName>
    </submittedName>
</protein>
<accession>A0A9Q9AYG1</accession>
<keyword evidence="1" id="KW-0472">Membrane</keyword>
<proteinExistence type="predicted"/>
<evidence type="ECO:0000256" key="1">
    <source>
        <dbReference type="SAM" id="Phobius"/>
    </source>
</evidence>